<dbReference type="FunFam" id="3.40.1080.10:FF:000002">
    <property type="entry name" value="Succinyl-CoA:3-ketoacid-coenzyme A transferase, mitochondrial"/>
    <property type="match status" value="1"/>
</dbReference>
<comment type="pathway">
    <text evidence="2">Ketone metabolism; succinyl-CoA degradation; acetoacetyl-CoA from succinyl-CoA: step 1/1.</text>
</comment>
<organism evidence="7 8">
    <name type="scientific">Tetrahymena thermophila (strain SB210)</name>
    <dbReference type="NCBI Taxonomy" id="312017"/>
    <lineage>
        <taxon>Eukaryota</taxon>
        <taxon>Sar</taxon>
        <taxon>Alveolata</taxon>
        <taxon>Ciliophora</taxon>
        <taxon>Intramacronucleata</taxon>
        <taxon>Oligohymenophorea</taxon>
        <taxon>Hymenostomatida</taxon>
        <taxon>Tetrahymenina</taxon>
        <taxon>Tetrahymenidae</taxon>
        <taxon>Tetrahymena</taxon>
    </lineage>
</organism>
<proteinExistence type="predicted"/>
<keyword evidence="8" id="KW-1185">Reference proteome</keyword>
<sequence>MKQYYLEQFQEQDRQINVNGDLMRGLYIHYLLNLFKVYQLLHHYLYCQQFQYLSIVSNQSPIIYYHYNDQKLFIFLQLQINNLYLSSSLNQKQENKKINNKLIKILHSKKVIQLKNKNYSFVFTQSIKNNHTQQVMHSLKSLQNVNKMLFQKNIFSFSSKVYTCAKEATKDIFDGAKILVGGFGVCGVPENLIKAVQQNGPKNLTIVSNNCGLKDYGLGLLLNTRQVKRMISSYVGENDEFERQYLKGELEVELTPQGTLAEKCRAAGHGIPAFYTPTGAHTLIEQGGFPIKYKQGSHEPEIVSAPKERRNFNGKEYILEETIFGDFALVKAKKADRYGNLVFNRTARNFNQDMATASRCVIAEVEEIVENGEIDPDHVHIPGVFVHRVYKSENVSKRIEKLTLDQGDQKDTSASFKIREKIIKRAAQEVTNGMYVNLGIGIPTLLPNYLPKGVNIELHSENGIIGIGKYPKPGQEDSDIINAGKETITLLPGSSIFSSSLSFGIIRGGHLDLTMLGAMQVSKEGDIANWIIPGKMVKGMGGAMDLVQSGSKVIVVMEHTAKGKHKLLNSCSLPLTGKSVVDKVITEKAVFEKRDGVLVLTEIAHESSLEDIKSTTGFNFEVVSNPARF</sequence>
<dbReference type="PROSITE" id="PS01273">
    <property type="entry name" value="COA_TRANSF_1"/>
    <property type="match status" value="1"/>
</dbReference>
<accession>I7M2T0</accession>
<dbReference type="STRING" id="312017.I7M2T0"/>
<dbReference type="EMBL" id="GG662603">
    <property type="protein sequence ID" value="EAS01240.3"/>
    <property type="molecule type" value="Genomic_DNA"/>
</dbReference>
<reference evidence="8" key="1">
    <citation type="journal article" date="2006" name="PLoS Biol.">
        <title>Macronuclear genome sequence of the ciliate Tetrahymena thermophila, a model eukaryote.</title>
        <authorList>
            <person name="Eisen J.A."/>
            <person name="Coyne R.S."/>
            <person name="Wu M."/>
            <person name="Wu D."/>
            <person name="Thiagarajan M."/>
            <person name="Wortman J.R."/>
            <person name="Badger J.H."/>
            <person name="Ren Q."/>
            <person name="Amedeo P."/>
            <person name="Jones K.M."/>
            <person name="Tallon L.J."/>
            <person name="Delcher A.L."/>
            <person name="Salzberg S.L."/>
            <person name="Silva J.C."/>
            <person name="Haas B.J."/>
            <person name="Majoros W.H."/>
            <person name="Farzad M."/>
            <person name="Carlton J.M."/>
            <person name="Smith R.K. Jr."/>
            <person name="Garg J."/>
            <person name="Pearlman R.E."/>
            <person name="Karrer K.M."/>
            <person name="Sun L."/>
            <person name="Manning G."/>
            <person name="Elde N.C."/>
            <person name="Turkewitz A.P."/>
            <person name="Asai D.J."/>
            <person name="Wilkes D.E."/>
            <person name="Wang Y."/>
            <person name="Cai H."/>
            <person name="Collins K."/>
            <person name="Stewart B.A."/>
            <person name="Lee S.R."/>
            <person name="Wilamowska K."/>
            <person name="Weinberg Z."/>
            <person name="Ruzzo W.L."/>
            <person name="Wloga D."/>
            <person name="Gaertig J."/>
            <person name="Frankel J."/>
            <person name="Tsao C.-C."/>
            <person name="Gorovsky M.A."/>
            <person name="Keeling P.J."/>
            <person name="Waller R.F."/>
            <person name="Patron N.J."/>
            <person name="Cherry J.M."/>
            <person name="Stover N.A."/>
            <person name="Krieger C.J."/>
            <person name="del Toro C."/>
            <person name="Ryder H.F."/>
            <person name="Williamson S.C."/>
            <person name="Barbeau R.A."/>
            <person name="Hamilton E.P."/>
            <person name="Orias E."/>
        </authorList>
    </citation>
    <scope>NUCLEOTIDE SEQUENCE [LARGE SCALE GENOMIC DNA]</scope>
    <source>
        <strain evidence="8">SB210</strain>
    </source>
</reference>
<dbReference type="UniPathway" id="UPA00929">
    <property type="reaction ID" value="UER00894"/>
</dbReference>
<dbReference type="AlphaFoldDB" id="I7M2T0"/>
<dbReference type="SUPFAM" id="SSF100950">
    <property type="entry name" value="NagB/RpiA/CoA transferase-like"/>
    <property type="match status" value="2"/>
</dbReference>
<evidence type="ECO:0000256" key="2">
    <source>
        <dbReference type="ARBA" id="ARBA00004753"/>
    </source>
</evidence>
<dbReference type="PROSITE" id="PS01274">
    <property type="entry name" value="COA_TRANSF_2"/>
    <property type="match status" value="1"/>
</dbReference>
<dbReference type="EC" id="2.8.3.5" evidence="3"/>
<dbReference type="InterPro" id="IPR037171">
    <property type="entry name" value="NagB/RpiA_transferase-like"/>
</dbReference>
<keyword evidence="6" id="KW-0496">Mitochondrion</keyword>
<dbReference type="InterPro" id="IPR012792">
    <property type="entry name" value="3-oxoacid_CoA-transf_A"/>
</dbReference>
<evidence type="ECO:0000256" key="3">
    <source>
        <dbReference type="ARBA" id="ARBA00012490"/>
    </source>
</evidence>
<dbReference type="InterPro" id="IPR004164">
    <property type="entry name" value="CoA_transf_AS"/>
</dbReference>
<dbReference type="NCBIfam" id="TIGR02429">
    <property type="entry name" value="pcaI_scoA_fam"/>
    <property type="match status" value="1"/>
</dbReference>
<gene>
    <name evidence="7" type="ORF">TTHERM_00147510</name>
</gene>
<keyword evidence="5" id="KW-0809">Transit peptide</keyword>
<dbReference type="InParanoid" id="I7M2T0"/>
<dbReference type="Gene3D" id="3.40.1080.10">
    <property type="entry name" value="Glutaconate Coenzyme A-transferase"/>
    <property type="match status" value="2"/>
</dbReference>
<evidence type="ECO:0000256" key="1">
    <source>
        <dbReference type="ARBA" id="ARBA00004173"/>
    </source>
</evidence>
<dbReference type="eggNOG" id="KOG3822">
    <property type="taxonomic scope" value="Eukaryota"/>
</dbReference>
<dbReference type="InterPro" id="IPR004163">
    <property type="entry name" value="CoA_transf_BS"/>
</dbReference>
<dbReference type="SMART" id="SM00882">
    <property type="entry name" value="CoA_trans"/>
    <property type="match status" value="2"/>
</dbReference>
<dbReference type="InterPro" id="IPR012791">
    <property type="entry name" value="3-oxoacid_CoA-transf_B"/>
</dbReference>
<dbReference type="Pfam" id="PF01144">
    <property type="entry name" value="CoA_trans"/>
    <property type="match status" value="2"/>
</dbReference>
<dbReference type="GeneID" id="7844922"/>
<evidence type="ECO:0000256" key="6">
    <source>
        <dbReference type="ARBA" id="ARBA00023128"/>
    </source>
</evidence>
<dbReference type="PANTHER" id="PTHR13707:SF23">
    <property type="entry name" value="SUCCINYL-COA:3-KETOACID-COENZYME A TRANSFERASE"/>
    <property type="match status" value="1"/>
</dbReference>
<dbReference type="GO" id="GO:0008260">
    <property type="term" value="F:succinyl-CoA:3-oxo-acid CoA-transferase activity"/>
    <property type="evidence" value="ECO:0007669"/>
    <property type="project" value="UniProtKB-EC"/>
</dbReference>
<comment type="subcellular location">
    <subcellularLocation>
        <location evidence="1">Mitochondrion</location>
    </subcellularLocation>
</comment>
<dbReference type="RefSeq" id="XP_001021485.3">
    <property type="nucleotide sequence ID" value="XM_001021485.3"/>
</dbReference>
<evidence type="ECO:0000313" key="7">
    <source>
        <dbReference type="EMBL" id="EAS01240.3"/>
    </source>
</evidence>
<name>I7M2T0_TETTS</name>
<dbReference type="GO" id="GO:0005739">
    <property type="term" value="C:mitochondrion"/>
    <property type="evidence" value="ECO:0007669"/>
    <property type="project" value="UniProtKB-SubCell"/>
</dbReference>
<dbReference type="PANTHER" id="PTHR13707">
    <property type="entry name" value="KETOACID-COENZYME A TRANSFERASE"/>
    <property type="match status" value="1"/>
</dbReference>
<evidence type="ECO:0000256" key="5">
    <source>
        <dbReference type="ARBA" id="ARBA00022946"/>
    </source>
</evidence>
<dbReference type="OrthoDB" id="1933379at2759"/>
<evidence type="ECO:0000256" key="4">
    <source>
        <dbReference type="ARBA" id="ARBA00022679"/>
    </source>
</evidence>
<dbReference type="InterPro" id="IPR004165">
    <property type="entry name" value="CoA_trans_fam_I"/>
</dbReference>
<dbReference type="NCBIfam" id="TIGR02428">
    <property type="entry name" value="pcaJ_scoB_fam"/>
    <property type="match status" value="1"/>
</dbReference>
<evidence type="ECO:0000313" key="8">
    <source>
        <dbReference type="Proteomes" id="UP000009168"/>
    </source>
</evidence>
<protein>
    <recommendedName>
        <fullName evidence="3">3-oxoacid CoA-transferase</fullName>
        <ecNumber evidence="3">2.8.3.5</ecNumber>
    </recommendedName>
</protein>
<dbReference type="Proteomes" id="UP000009168">
    <property type="component" value="Unassembled WGS sequence"/>
</dbReference>
<dbReference type="KEGG" id="tet:TTHERM_00147510"/>
<keyword evidence="4 7" id="KW-0808">Transferase</keyword>